<comment type="function">
    <text evidence="6">Ferredoxins are iron-sulfur proteins that transfer electrons in a wide variety of metabolic reactions.</text>
</comment>
<dbReference type="GO" id="GO:0009055">
    <property type="term" value="F:electron transfer activity"/>
    <property type="evidence" value="ECO:0007669"/>
    <property type="project" value="UniProtKB-UniRule"/>
</dbReference>
<dbReference type="AlphaFoldDB" id="A0A2M6Z415"/>
<dbReference type="PROSITE" id="PS51379">
    <property type="entry name" value="4FE4S_FER_2"/>
    <property type="match status" value="1"/>
</dbReference>
<reference evidence="9" key="1">
    <citation type="submission" date="2017-09" db="EMBL/GenBank/DDBJ databases">
        <title>Depth-based differentiation of microbial function through sediment-hosted aquifers and enrichment of novel symbionts in the deep terrestrial subsurface.</title>
        <authorList>
            <person name="Probst A.J."/>
            <person name="Ladd B."/>
            <person name="Jarett J.K."/>
            <person name="Geller-Mcgrath D.E."/>
            <person name="Sieber C.M.K."/>
            <person name="Emerson J.B."/>
            <person name="Anantharaman K."/>
            <person name="Thomas B.C."/>
            <person name="Malmstrom R."/>
            <person name="Stieglmeier M."/>
            <person name="Klingl A."/>
            <person name="Woyke T."/>
            <person name="Ryan C.M."/>
            <person name="Banfield J.F."/>
        </authorList>
    </citation>
    <scope>NUCLEOTIDE SEQUENCE [LARGE SCALE GENOMIC DNA]</scope>
</reference>
<keyword evidence="1 6" id="KW-0813">Transport</keyword>
<dbReference type="PROSITE" id="PS00198">
    <property type="entry name" value="4FE4S_FER_1"/>
    <property type="match status" value="1"/>
</dbReference>
<evidence type="ECO:0000256" key="1">
    <source>
        <dbReference type="ARBA" id="ARBA00022448"/>
    </source>
</evidence>
<dbReference type="Gene3D" id="3.30.70.20">
    <property type="match status" value="1"/>
</dbReference>
<keyword evidence="5 6" id="KW-0411">Iron-sulfur</keyword>
<evidence type="ECO:0000256" key="4">
    <source>
        <dbReference type="ARBA" id="ARBA00023004"/>
    </source>
</evidence>
<accession>A0A2M6Z415</accession>
<dbReference type="InterPro" id="IPR051269">
    <property type="entry name" value="Fe-S_cluster_ET"/>
</dbReference>
<protein>
    <recommendedName>
        <fullName evidence="6">Ferredoxin</fullName>
    </recommendedName>
</protein>
<evidence type="ECO:0000256" key="5">
    <source>
        <dbReference type="ARBA" id="ARBA00023014"/>
    </source>
</evidence>
<dbReference type="GO" id="GO:0005506">
    <property type="term" value="F:iron ion binding"/>
    <property type="evidence" value="ECO:0007669"/>
    <property type="project" value="UniProtKB-UniRule"/>
</dbReference>
<dbReference type="SUPFAM" id="SSF54862">
    <property type="entry name" value="4Fe-4S ferredoxins"/>
    <property type="match status" value="1"/>
</dbReference>
<keyword evidence="4 6" id="KW-0408">Iron</keyword>
<dbReference type="InterPro" id="IPR001080">
    <property type="entry name" value="3Fe4S_ferredoxin"/>
</dbReference>
<keyword evidence="3 6" id="KW-0249">Electron transport</keyword>
<evidence type="ECO:0000313" key="9">
    <source>
        <dbReference type="Proteomes" id="UP000228777"/>
    </source>
</evidence>
<dbReference type="PRINTS" id="PR00352">
    <property type="entry name" value="3FE4SFRDOXIN"/>
</dbReference>
<evidence type="ECO:0000313" key="8">
    <source>
        <dbReference type="EMBL" id="PIU47159.1"/>
    </source>
</evidence>
<dbReference type="PANTHER" id="PTHR36923:SF3">
    <property type="entry name" value="FERREDOXIN"/>
    <property type="match status" value="1"/>
</dbReference>
<organism evidence="8 9">
    <name type="scientific">bacterium (Candidatus Gribaldobacteria) CG07_land_8_20_14_0_80_33_18</name>
    <dbReference type="NCBI Taxonomy" id="2014272"/>
    <lineage>
        <taxon>Bacteria</taxon>
        <taxon>Candidatus Gribaldobacteria</taxon>
    </lineage>
</organism>
<dbReference type="InterPro" id="IPR017896">
    <property type="entry name" value="4Fe4S_Fe-S-bd"/>
</dbReference>
<evidence type="ECO:0000259" key="7">
    <source>
        <dbReference type="PROSITE" id="PS51379"/>
    </source>
</evidence>
<gene>
    <name evidence="8" type="ORF">COS93_00500</name>
</gene>
<comment type="caution">
    <text evidence="8">The sequence shown here is derived from an EMBL/GenBank/DDBJ whole genome shotgun (WGS) entry which is preliminary data.</text>
</comment>
<feature type="domain" description="4Fe-4S ferredoxin-type" evidence="7">
    <location>
        <begin position="1"/>
        <end position="29"/>
    </location>
</feature>
<keyword evidence="2 6" id="KW-0479">Metal-binding</keyword>
<evidence type="ECO:0000256" key="6">
    <source>
        <dbReference type="RuleBase" id="RU368020"/>
    </source>
</evidence>
<dbReference type="Proteomes" id="UP000228777">
    <property type="component" value="Unassembled WGS sequence"/>
</dbReference>
<dbReference type="InterPro" id="IPR017900">
    <property type="entry name" value="4Fe4S_Fe_S_CS"/>
</dbReference>
<dbReference type="PANTHER" id="PTHR36923">
    <property type="entry name" value="FERREDOXIN"/>
    <property type="match status" value="1"/>
</dbReference>
<evidence type="ECO:0000256" key="3">
    <source>
        <dbReference type="ARBA" id="ARBA00022982"/>
    </source>
</evidence>
<proteinExistence type="predicted"/>
<sequence>MQIILEKSKCIGCGSCAAVCPKLFEMGEDGKAHLKNSKTNSENEILEIGEEKCAKEATEVC</sequence>
<name>A0A2M6Z415_9BACT</name>
<dbReference type="EMBL" id="PEWP01000012">
    <property type="protein sequence ID" value="PIU47159.1"/>
    <property type="molecule type" value="Genomic_DNA"/>
</dbReference>
<feature type="non-terminal residue" evidence="8">
    <location>
        <position position="61"/>
    </location>
</feature>
<dbReference type="Pfam" id="PF13459">
    <property type="entry name" value="Fer4_15"/>
    <property type="match status" value="1"/>
</dbReference>
<evidence type="ECO:0000256" key="2">
    <source>
        <dbReference type="ARBA" id="ARBA00022723"/>
    </source>
</evidence>
<dbReference type="GO" id="GO:0051536">
    <property type="term" value="F:iron-sulfur cluster binding"/>
    <property type="evidence" value="ECO:0007669"/>
    <property type="project" value="UniProtKB-KW"/>
</dbReference>